<comment type="caution">
    <text evidence="2">The sequence shown here is derived from an EMBL/GenBank/DDBJ whole genome shotgun (WGS) entry which is preliminary data.</text>
</comment>
<keyword evidence="3" id="KW-1185">Reference proteome</keyword>
<proteinExistence type="predicted"/>
<evidence type="ECO:0000256" key="1">
    <source>
        <dbReference type="SAM" id="SignalP"/>
    </source>
</evidence>
<accession>A0ABW7IXH6</accession>
<evidence type="ECO:0000313" key="3">
    <source>
        <dbReference type="Proteomes" id="UP001607151"/>
    </source>
</evidence>
<dbReference type="SUPFAM" id="SSF56524">
    <property type="entry name" value="Oxidoreductase molybdopterin-binding domain"/>
    <property type="match status" value="1"/>
</dbReference>
<keyword evidence="1" id="KW-0732">Signal</keyword>
<dbReference type="InterPro" id="IPR036374">
    <property type="entry name" value="OxRdtase_Mopterin-bd_sf"/>
</dbReference>
<protein>
    <recommendedName>
        <fullName evidence="4">Molybdopterin-binding oxidoreductase</fullName>
    </recommendedName>
</protein>
<feature type="signal peptide" evidence="1">
    <location>
        <begin position="1"/>
        <end position="24"/>
    </location>
</feature>
<dbReference type="Proteomes" id="UP001607151">
    <property type="component" value="Unassembled WGS sequence"/>
</dbReference>
<sequence length="160" mass="18242">MKFMMLFRLQFALALLLFTSSSFAQSAVLLTLESASGQRISLTREELESLPQTTFTTSTPWTKGIHSYQGPKLNLIINKLSQPLNGIRIYALNGYSYDIGIKDLQKYPFVLALQQDSKNMTLRNKGPLWVLVPFDQNPKFISDEKLLNQSVWQVNKIRAL</sequence>
<feature type="chain" id="PRO_5047385007" description="Molybdopterin-binding oxidoreductase" evidence="1">
    <location>
        <begin position="25"/>
        <end position="160"/>
    </location>
</feature>
<dbReference type="RefSeq" id="WP_394607885.1">
    <property type="nucleotide sequence ID" value="NZ_JBIHSN010000002.1"/>
</dbReference>
<organism evidence="2 3">
    <name type="scientific">Vibrio rumoiensis</name>
    <dbReference type="NCBI Taxonomy" id="76258"/>
    <lineage>
        <taxon>Bacteria</taxon>
        <taxon>Pseudomonadati</taxon>
        <taxon>Pseudomonadota</taxon>
        <taxon>Gammaproteobacteria</taxon>
        <taxon>Vibrionales</taxon>
        <taxon>Vibrionaceae</taxon>
        <taxon>Vibrio</taxon>
    </lineage>
</organism>
<gene>
    <name evidence="2" type="ORF">ACGRQ9_10610</name>
</gene>
<dbReference type="EMBL" id="JBIHSN010000002">
    <property type="protein sequence ID" value="MFH0265908.1"/>
    <property type="molecule type" value="Genomic_DNA"/>
</dbReference>
<evidence type="ECO:0008006" key="4">
    <source>
        <dbReference type="Google" id="ProtNLM"/>
    </source>
</evidence>
<name>A0ABW7IXH6_9VIBR</name>
<evidence type="ECO:0000313" key="2">
    <source>
        <dbReference type="EMBL" id="MFH0265908.1"/>
    </source>
</evidence>
<reference evidence="2 3" key="1">
    <citation type="submission" date="2024-10" db="EMBL/GenBank/DDBJ databases">
        <authorList>
            <person name="Yibar A."/>
            <person name="Saticioglu I.B."/>
            <person name="Duman M."/>
            <person name="Ajmi N."/>
            <person name="Gurler F."/>
            <person name="Ay H."/>
            <person name="Onuk E."/>
            <person name="Guler S."/>
            <person name="Romalde J.L."/>
        </authorList>
    </citation>
    <scope>NUCLEOTIDE SEQUENCE [LARGE SCALE GENOMIC DNA]</scope>
    <source>
        <strain evidence="2 3">14-MA-B</strain>
    </source>
</reference>